<protein>
    <submittedName>
        <fullName evidence="2">ASCH domain-containing protein</fullName>
    </submittedName>
</protein>
<dbReference type="Pfam" id="PF04266">
    <property type="entry name" value="ASCH"/>
    <property type="match status" value="1"/>
</dbReference>
<dbReference type="Proteomes" id="UP000481109">
    <property type="component" value="Unassembled WGS sequence"/>
</dbReference>
<dbReference type="EMBL" id="JAAKZW010000127">
    <property type="protein sequence ID" value="NGO78994.1"/>
    <property type="molecule type" value="Genomic_DNA"/>
</dbReference>
<keyword evidence="3" id="KW-1185">Reference proteome</keyword>
<organism evidence="2 3">
    <name type="scientific">Streptomyces mesophilus</name>
    <dbReference type="NCBI Taxonomy" id="1775132"/>
    <lineage>
        <taxon>Bacteria</taxon>
        <taxon>Bacillati</taxon>
        <taxon>Actinomycetota</taxon>
        <taxon>Actinomycetes</taxon>
        <taxon>Kitasatosporales</taxon>
        <taxon>Streptomycetaceae</taxon>
        <taxon>Streptomyces</taxon>
    </lineage>
</organism>
<dbReference type="RefSeq" id="WP_165334441.1">
    <property type="nucleotide sequence ID" value="NZ_JAAKZW010000127.1"/>
</dbReference>
<comment type="caution">
    <text evidence="2">The sequence shown here is derived from an EMBL/GenBank/DDBJ whole genome shotgun (WGS) entry which is preliminary data.</text>
</comment>
<dbReference type="InterPro" id="IPR015947">
    <property type="entry name" value="PUA-like_sf"/>
</dbReference>
<sequence length="145" mass="16025">MTDHTELGPFELAYPGPLRDQLVAAVLCGAKTSTTGLFDPAEQLPVVGQRDALLDSDERVVAVVETTSVRVVPLAEVDLQHAIDEGEGYEAVAEWRAAHERFWHSPEVLADLGDPEFRVTDDTLVVAERFGVVERIDHPYPYKKS</sequence>
<dbReference type="PIRSF" id="PIRSF021320">
    <property type="entry name" value="DUF984"/>
    <property type="match status" value="1"/>
</dbReference>
<evidence type="ECO:0000313" key="3">
    <source>
        <dbReference type="Proteomes" id="UP000481109"/>
    </source>
</evidence>
<dbReference type="InterPro" id="IPR007374">
    <property type="entry name" value="ASCH_domain"/>
</dbReference>
<name>A0A6G4XQL3_9ACTN</name>
<dbReference type="SMART" id="SM01022">
    <property type="entry name" value="ASCH"/>
    <property type="match status" value="1"/>
</dbReference>
<gene>
    <name evidence="2" type="ORF">G6045_25535</name>
</gene>
<dbReference type="SUPFAM" id="SSF88697">
    <property type="entry name" value="PUA domain-like"/>
    <property type="match status" value="1"/>
</dbReference>
<feature type="domain" description="ASCH" evidence="1">
    <location>
        <begin position="12"/>
        <end position="134"/>
    </location>
</feature>
<dbReference type="PANTHER" id="PTHR39203">
    <property type="entry name" value="CYTOPLASMIC PROTEIN-RELATED"/>
    <property type="match status" value="1"/>
</dbReference>
<proteinExistence type="predicted"/>
<evidence type="ECO:0000313" key="2">
    <source>
        <dbReference type="EMBL" id="NGO78994.1"/>
    </source>
</evidence>
<dbReference type="AlphaFoldDB" id="A0A6G4XQL3"/>
<dbReference type="InterPro" id="IPR009326">
    <property type="entry name" value="DUF984"/>
</dbReference>
<reference evidence="2 3" key="1">
    <citation type="submission" date="2020-02" db="EMBL/GenBank/DDBJ databases">
        <title>Whole-genome analyses of novel actinobacteria.</title>
        <authorList>
            <person name="Sahin N."/>
            <person name="Tokatli A."/>
        </authorList>
    </citation>
    <scope>NUCLEOTIDE SEQUENCE [LARGE SCALE GENOMIC DNA]</scope>
    <source>
        <strain evidence="2 3">YC504</strain>
    </source>
</reference>
<dbReference type="PANTHER" id="PTHR39203:SF1">
    <property type="entry name" value="CYTOPLASMIC PROTEIN"/>
    <property type="match status" value="1"/>
</dbReference>
<accession>A0A6G4XQL3</accession>
<dbReference type="Gene3D" id="3.10.400.10">
    <property type="entry name" value="Sulfate adenylyltransferase"/>
    <property type="match status" value="1"/>
</dbReference>
<evidence type="ECO:0000259" key="1">
    <source>
        <dbReference type="SMART" id="SM01022"/>
    </source>
</evidence>